<proteinExistence type="predicted"/>
<dbReference type="AlphaFoldDB" id="A0A2P2IZS2"/>
<sequence length="30" mass="3439">MIRTTLSSMHSPLALYMETKEIDNRKTASL</sequence>
<evidence type="ECO:0000313" key="1">
    <source>
        <dbReference type="EMBL" id="MBW86729.1"/>
    </source>
</evidence>
<accession>A0A2P2IZS2</accession>
<organism evidence="1">
    <name type="scientific">Rhizophora mucronata</name>
    <name type="common">Asiatic mangrove</name>
    <dbReference type="NCBI Taxonomy" id="61149"/>
    <lineage>
        <taxon>Eukaryota</taxon>
        <taxon>Viridiplantae</taxon>
        <taxon>Streptophyta</taxon>
        <taxon>Embryophyta</taxon>
        <taxon>Tracheophyta</taxon>
        <taxon>Spermatophyta</taxon>
        <taxon>Magnoliopsida</taxon>
        <taxon>eudicotyledons</taxon>
        <taxon>Gunneridae</taxon>
        <taxon>Pentapetalae</taxon>
        <taxon>rosids</taxon>
        <taxon>fabids</taxon>
        <taxon>Malpighiales</taxon>
        <taxon>Rhizophoraceae</taxon>
        <taxon>Rhizophora</taxon>
    </lineage>
</organism>
<name>A0A2P2IZS2_RHIMU</name>
<protein>
    <submittedName>
        <fullName evidence="1">Uncharacterized protein</fullName>
    </submittedName>
</protein>
<reference evidence="1" key="1">
    <citation type="submission" date="2018-02" db="EMBL/GenBank/DDBJ databases">
        <title>Rhizophora mucronata_Transcriptome.</title>
        <authorList>
            <person name="Meera S.P."/>
            <person name="Sreeshan A."/>
            <person name="Augustine A."/>
        </authorList>
    </citation>
    <scope>NUCLEOTIDE SEQUENCE</scope>
    <source>
        <tissue evidence="1">Leaf</tissue>
    </source>
</reference>
<dbReference type="EMBL" id="GGEC01006246">
    <property type="protein sequence ID" value="MBW86729.1"/>
    <property type="molecule type" value="Transcribed_RNA"/>
</dbReference>